<dbReference type="AlphaFoldDB" id="A0ABD1Y0P7"/>
<dbReference type="Proteomes" id="UP001605036">
    <property type="component" value="Unassembled WGS sequence"/>
</dbReference>
<evidence type="ECO:0000313" key="3">
    <source>
        <dbReference type="Proteomes" id="UP001605036"/>
    </source>
</evidence>
<accession>A0ABD1Y0P7</accession>
<feature type="region of interest" description="Disordered" evidence="1">
    <location>
        <begin position="67"/>
        <end position="114"/>
    </location>
</feature>
<dbReference type="EMBL" id="JBHFFA010000007">
    <property type="protein sequence ID" value="KAL2613333.1"/>
    <property type="molecule type" value="Genomic_DNA"/>
</dbReference>
<proteinExistence type="predicted"/>
<gene>
    <name evidence="2" type="ORF">R1flu_025025</name>
</gene>
<name>A0ABD1Y0P7_9MARC</name>
<evidence type="ECO:0000256" key="1">
    <source>
        <dbReference type="SAM" id="MobiDB-lite"/>
    </source>
</evidence>
<evidence type="ECO:0000313" key="2">
    <source>
        <dbReference type="EMBL" id="KAL2613333.1"/>
    </source>
</evidence>
<sequence length="114" mass="12706">MLPARQGMGSDGHTKDKVIDFGELTGCTRKMPNYSIGRNDARRILDMAWTSKSPHYSSHELIVNLGITHPAQPSASQRNPKENPRASREINVQGHEGPTQVQNPEPYQTEGWAK</sequence>
<keyword evidence="3" id="KW-1185">Reference proteome</keyword>
<comment type="caution">
    <text evidence="2">The sequence shown here is derived from an EMBL/GenBank/DDBJ whole genome shotgun (WGS) entry which is preliminary data.</text>
</comment>
<reference evidence="2 3" key="1">
    <citation type="submission" date="2024-09" db="EMBL/GenBank/DDBJ databases">
        <title>Chromosome-scale assembly of Riccia fluitans.</title>
        <authorList>
            <person name="Paukszto L."/>
            <person name="Sawicki J."/>
            <person name="Karawczyk K."/>
            <person name="Piernik-Szablinska J."/>
            <person name="Szczecinska M."/>
            <person name="Mazdziarz M."/>
        </authorList>
    </citation>
    <scope>NUCLEOTIDE SEQUENCE [LARGE SCALE GENOMIC DNA]</scope>
    <source>
        <strain evidence="2">Rf_01</strain>
        <tissue evidence="2">Aerial parts of the thallus</tissue>
    </source>
</reference>
<feature type="compositionally biased region" description="Basic and acidic residues" evidence="1">
    <location>
        <begin position="79"/>
        <end position="88"/>
    </location>
</feature>
<organism evidence="2 3">
    <name type="scientific">Riccia fluitans</name>
    <dbReference type="NCBI Taxonomy" id="41844"/>
    <lineage>
        <taxon>Eukaryota</taxon>
        <taxon>Viridiplantae</taxon>
        <taxon>Streptophyta</taxon>
        <taxon>Embryophyta</taxon>
        <taxon>Marchantiophyta</taxon>
        <taxon>Marchantiopsida</taxon>
        <taxon>Marchantiidae</taxon>
        <taxon>Marchantiales</taxon>
        <taxon>Ricciaceae</taxon>
        <taxon>Riccia</taxon>
    </lineage>
</organism>
<protein>
    <submittedName>
        <fullName evidence="2">Uncharacterized protein</fullName>
    </submittedName>
</protein>